<dbReference type="EMBL" id="JAUSUR010000001">
    <property type="protein sequence ID" value="MDQ0359813.1"/>
    <property type="molecule type" value="Genomic_DNA"/>
</dbReference>
<dbReference type="RefSeq" id="WP_307405237.1">
    <property type="nucleotide sequence ID" value="NZ_JAUSUR010000001.1"/>
</dbReference>
<evidence type="ECO:0000313" key="4">
    <source>
        <dbReference type="Proteomes" id="UP001230220"/>
    </source>
</evidence>
<dbReference type="Gene3D" id="3.90.25.10">
    <property type="entry name" value="UDP-galactose 4-epimerase, domain 1"/>
    <property type="match status" value="1"/>
</dbReference>
<reference evidence="3 4" key="1">
    <citation type="submission" date="2023-07" db="EMBL/GenBank/DDBJ databases">
        <title>Genomic Encyclopedia of Type Strains, Phase IV (KMG-IV): sequencing the most valuable type-strain genomes for metagenomic binning, comparative biology and taxonomic classification.</title>
        <authorList>
            <person name="Goeker M."/>
        </authorList>
    </citation>
    <scope>NUCLEOTIDE SEQUENCE [LARGE SCALE GENOMIC DNA]</scope>
    <source>
        <strain evidence="3 4">DSM 16784</strain>
    </source>
</reference>
<dbReference type="GO" id="GO:0050378">
    <property type="term" value="F:UDP-glucuronate 4-epimerase activity"/>
    <property type="evidence" value="ECO:0007669"/>
    <property type="project" value="UniProtKB-EC"/>
</dbReference>
<accession>A0ABU0DZ97</accession>
<protein>
    <submittedName>
        <fullName evidence="3">UDP-glucuronate 4-epimerase</fullName>
        <ecNumber evidence="3">5.1.3.6</ecNumber>
    </submittedName>
</protein>
<dbReference type="Gene3D" id="3.40.50.720">
    <property type="entry name" value="NAD(P)-binding Rossmann-like Domain"/>
    <property type="match status" value="1"/>
</dbReference>
<dbReference type="InterPro" id="IPR036291">
    <property type="entry name" value="NAD(P)-bd_dom_sf"/>
</dbReference>
<dbReference type="PRINTS" id="PR01713">
    <property type="entry name" value="NUCEPIMERASE"/>
</dbReference>
<keyword evidence="1" id="KW-0520">NAD</keyword>
<evidence type="ECO:0000256" key="1">
    <source>
        <dbReference type="ARBA" id="ARBA00023027"/>
    </source>
</evidence>
<proteinExistence type="predicted"/>
<sequence>MYKNIGKMILVTGAAGFVGSHLSEKLLSMGHDVISIDNFNDYYDPKLKEKNLKSIEKVALDNNVIFKMYKGDIRDSDLIDKVFKENAQISSIVSLAANAGVRPSIENPNYYVDVNLVGLTNLLEIAKNCKIKNFVFISSSSVYGNNKKVPFSEKDSVDEPISPYAATKKAGELLCYTYHHLFKMNIACLRYFTVYGPRQRPDLAINKFTKLMIDKKPIPMYGDGSTARDYTFVSDIVEGTLLALDYVSQKNKEIFDIFNLGGSNPITLLDLINEIGEKLNIKPLINQLPMQPGDVNITYSDYSHAKKTLGYNPKVKIDAGIAKFVKWYIEENM</sequence>
<dbReference type="InterPro" id="IPR016040">
    <property type="entry name" value="NAD(P)-bd_dom"/>
</dbReference>
<gene>
    <name evidence="3" type="ORF">J2S15_000544</name>
</gene>
<dbReference type="Proteomes" id="UP001230220">
    <property type="component" value="Unassembled WGS sequence"/>
</dbReference>
<feature type="domain" description="NAD(P)-binding" evidence="2">
    <location>
        <begin position="10"/>
        <end position="323"/>
    </location>
</feature>
<keyword evidence="4" id="KW-1185">Reference proteome</keyword>
<comment type="caution">
    <text evidence="3">The sequence shown here is derived from an EMBL/GenBank/DDBJ whole genome shotgun (WGS) entry which is preliminary data.</text>
</comment>
<evidence type="ECO:0000259" key="2">
    <source>
        <dbReference type="Pfam" id="PF16363"/>
    </source>
</evidence>
<dbReference type="Pfam" id="PF16363">
    <property type="entry name" value="GDP_Man_Dehyd"/>
    <property type="match status" value="1"/>
</dbReference>
<evidence type="ECO:0000313" key="3">
    <source>
        <dbReference type="EMBL" id="MDQ0359813.1"/>
    </source>
</evidence>
<name>A0ABU0DZ97_9FIRM</name>
<dbReference type="PANTHER" id="PTHR43574">
    <property type="entry name" value="EPIMERASE-RELATED"/>
    <property type="match status" value="1"/>
</dbReference>
<keyword evidence="3" id="KW-0413">Isomerase</keyword>
<organism evidence="3 4">
    <name type="scientific">Breznakia pachnodae</name>
    <dbReference type="NCBI Taxonomy" id="265178"/>
    <lineage>
        <taxon>Bacteria</taxon>
        <taxon>Bacillati</taxon>
        <taxon>Bacillota</taxon>
        <taxon>Erysipelotrichia</taxon>
        <taxon>Erysipelotrichales</taxon>
        <taxon>Erysipelotrichaceae</taxon>
        <taxon>Breznakia</taxon>
    </lineage>
</organism>
<dbReference type="EC" id="5.1.3.6" evidence="3"/>
<dbReference type="SUPFAM" id="SSF51735">
    <property type="entry name" value="NAD(P)-binding Rossmann-fold domains"/>
    <property type="match status" value="1"/>
</dbReference>